<proteinExistence type="inferred from homology"/>
<accession>A0A1Q9JFN4</accession>
<dbReference type="OrthoDB" id="9802264at2"/>
<comment type="caution">
    <text evidence="6">The sequence shown here is derived from an EMBL/GenBank/DDBJ whole genome shotgun (WGS) entry which is preliminary data.</text>
</comment>
<feature type="domain" description="ABC transporter" evidence="5">
    <location>
        <begin position="4"/>
        <end position="221"/>
    </location>
</feature>
<dbReference type="InterPro" id="IPR027417">
    <property type="entry name" value="P-loop_NTPase"/>
</dbReference>
<dbReference type="PANTHER" id="PTHR24220:SF689">
    <property type="entry name" value="LIPOPROTEIN-RELEASING SYSTEM ATP-BINDING PROTEIN LOLD"/>
    <property type="match status" value="1"/>
</dbReference>
<dbReference type="PROSITE" id="PS00211">
    <property type="entry name" value="ABC_TRANSPORTER_1"/>
    <property type="match status" value="1"/>
</dbReference>
<evidence type="ECO:0000256" key="2">
    <source>
        <dbReference type="ARBA" id="ARBA00022448"/>
    </source>
</evidence>
<reference evidence="6 7" key="1">
    <citation type="journal article" date="2016" name="Appl. Environ. Microbiol.">
        <title>Function and Phylogeny of Bacterial Butyryl Coenzyme A:Acetate Transferases and Their Diversity in the Proximal Colon of Swine.</title>
        <authorList>
            <person name="Trachsel J."/>
            <person name="Bayles D.O."/>
            <person name="Looft T."/>
            <person name="Levine U.Y."/>
            <person name="Allen H.K."/>
        </authorList>
    </citation>
    <scope>NUCLEOTIDE SEQUENCE [LARGE SCALE GENOMIC DNA]</scope>
    <source>
        <strain evidence="6 7">68-3-10</strain>
    </source>
</reference>
<organism evidence="6 7">
    <name type="scientific">Hornefia porci</name>
    <dbReference type="NCBI Taxonomy" id="2652292"/>
    <lineage>
        <taxon>Bacteria</taxon>
        <taxon>Bacillati</taxon>
        <taxon>Bacillota</taxon>
        <taxon>Clostridia</taxon>
        <taxon>Peptostreptococcales</taxon>
        <taxon>Anaerovoracaceae</taxon>
        <taxon>Hornefia</taxon>
    </lineage>
</organism>
<evidence type="ECO:0000256" key="1">
    <source>
        <dbReference type="ARBA" id="ARBA00005417"/>
    </source>
</evidence>
<dbReference type="InterPro" id="IPR003593">
    <property type="entry name" value="AAA+_ATPase"/>
</dbReference>
<name>A0A1Q9JFN4_9FIRM</name>
<comment type="similarity">
    <text evidence="1">Belongs to the ABC transporter superfamily.</text>
</comment>
<dbReference type="Gene3D" id="3.40.50.300">
    <property type="entry name" value="P-loop containing nucleotide triphosphate hydrolases"/>
    <property type="match status" value="1"/>
</dbReference>
<dbReference type="Pfam" id="PF00005">
    <property type="entry name" value="ABC_tran"/>
    <property type="match status" value="1"/>
</dbReference>
<dbReference type="SMART" id="SM00382">
    <property type="entry name" value="AAA"/>
    <property type="match status" value="1"/>
</dbReference>
<keyword evidence="2" id="KW-0813">Transport</keyword>
<protein>
    <submittedName>
        <fullName evidence="6">ABC transporter</fullName>
    </submittedName>
</protein>
<evidence type="ECO:0000256" key="4">
    <source>
        <dbReference type="ARBA" id="ARBA00022840"/>
    </source>
</evidence>
<dbReference type="CDD" id="cd03255">
    <property type="entry name" value="ABC_MJ0796_LolCDE_FtsE"/>
    <property type="match status" value="1"/>
</dbReference>
<keyword evidence="4" id="KW-0067">ATP-binding</keyword>
<dbReference type="RefSeq" id="WP_075711930.1">
    <property type="nucleotide sequence ID" value="NZ_MJIE01000001.1"/>
</dbReference>
<keyword evidence="7" id="KW-1185">Reference proteome</keyword>
<dbReference type="GO" id="GO:0016887">
    <property type="term" value="F:ATP hydrolysis activity"/>
    <property type="evidence" value="ECO:0007669"/>
    <property type="project" value="InterPro"/>
</dbReference>
<evidence type="ECO:0000313" key="7">
    <source>
        <dbReference type="Proteomes" id="UP000187404"/>
    </source>
</evidence>
<evidence type="ECO:0000256" key="3">
    <source>
        <dbReference type="ARBA" id="ARBA00022741"/>
    </source>
</evidence>
<dbReference type="InterPro" id="IPR017911">
    <property type="entry name" value="MacB-like_ATP-bd"/>
</dbReference>
<dbReference type="STRING" id="1261640.BHK98_01725"/>
<keyword evidence="3" id="KW-0547">Nucleotide-binding</keyword>
<dbReference type="InterPro" id="IPR003439">
    <property type="entry name" value="ABC_transporter-like_ATP-bd"/>
</dbReference>
<evidence type="ECO:0000259" key="5">
    <source>
        <dbReference type="PROSITE" id="PS50893"/>
    </source>
</evidence>
<dbReference type="PANTHER" id="PTHR24220">
    <property type="entry name" value="IMPORT ATP-BINDING PROTEIN"/>
    <property type="match status" value="1"/>
</dbReference>
<dbReference type="GO" id="GO:0022857">
    <property type="term" value="F:transmembrane transporter activity"/>
    <property type="evidence" value="ECO:0007669"/>
    <property type="project" value="TreeGrafter"/>
</dbReference>
<evidence type="ECO:0000313" key="6">
    <source>
        <dbReference type="EMBL" id="OLR54911.1"/>
    </source>
</evidence>
<sequence>MEVMKLENLSFSYGEHSILKGISCTFDAGKIYAIVGKSGAGKTTLLSLMSGLAEPTEGTIFCNGKEMKLEDKYEYRSRSIGVIFQDFNLLTKLTAVENVELSMEISAENSHKKIDRQANRDSAYGLLAEMGLRRDEADRRILKLSGGQQQRVAIARALSYGPDIILADEPTGNLDEETQREIMGIFRDLAKNGKCVIIVTHSSYVAECADEKIELKTVNHS</sequence>
<dbReference type="InterPro" id="IPR015854">
    <property type="entry name" value="ABC_transpr_LolD-like"/>
</dbReference>
<dbReference type="PROSITE" id="PS50893">
    <property type="entry name" value="ABC_TRANSPORTER_2"/>
    <property type="match status" value="1"/>
</dbReference>
<dbReference type="GO" id="GO:0005886">
    <property type="term" value="C:plasma membrane"/>
    <property type="evidence" value="ECO:0007669"/>
    <property type="project" value="TreeGrafter"/>
</dbReference>
<dbReference type="SUPFAM" id="SSF52540">
    <property type="entry name" value="P-loop containing nucleoside triphosphate hydrolases"/>
    <property type="match status" value="1"/>
</dbReference>
<dbReference type="GO" id="GO:0005524">
    <property type="term" value="F:ATP binding"/>
    <property type="evidence" value="ECO:0007669"/>
    <property type="project" value="UniProtKB-KW"/>
</dbReference>
<dbReference type="InterPro" id="IPR017871">
    <property type="entry name" value="ABC_transporter-like_CS"/>
</dbReference>
<gene>
    <name evidence="6" type="ORF">BHK98_01725</name>
</gene>
<dbReference type="EMBL" id="MJIE01000001">
    <property type="protein sequence ID" value="OLR54911.1"/>
    <property type="molecule type" value="Genomic_DNA"/>
</dbReference>
<dbReference type="Proteomes" id="UP000187404">
    <property type="component" value="Unassembled WGS sequence"/>
</dbReference>
<dbReference type="AlphaFoldDB" id="A0A1Q9JFN4"/>